<evidence type="ECO:0000256" key="1">
    <source>
        <dbReference type="SAM" id="Coils"/>
    </source>
</evidence>
<evidence type="ECO:0000313" key="3">
    <source>
        <dbReference type="EMBL" id="CNI71087.1"/>
    </source>
</evidence>
<gene>
    <name evidence="3" type="ORF">ERS008502_04050</name>
</gene>
<dbReference type="EMBL" id="CQBM01000018">
    <property type="protein sequence ID" value="CNI71087.1"/>
    <property type="molecule type" value="Genomic_DNA"/>
</dbReference>
<accession>A0AA36LSK1</accession>
<feature type="domain" description="DUF4062" evidence="2">
    <location>
        <begin position="6"/>
        <end position="87"/>
    </location>
</feature>
<keyword evidence="1" id="KW-0175">Coiled coil</keyword>
<dbReference type="Proteomes" id="UP000040841">
    <property type="component" value="Unassembled WGS sequence"/>
</dbReference>
<reference evidence="3 4" key="1">
    <citation type="submission" date="2015-03" db="EMBL/GenBank/DDBJ databases">
        <authorList>
            <consortium name="Pathogen Informatics"/>
            <person name="Murphy D."/>
        </authorList>
    </citation>
    <scope>NUCLEOTIDE SEQUENCE [LARGE SCALE GENOMIC DNA]</scope>
    <source>
        <strain evidence="3 4">FE82747</strain>
    </source>
</reference>
<comment type="caution">
    <text evidence="3">The sequence shown here is derived from an EMBL/GenBank/DDBJ whole genome shotgun (WGS) entry which is preliminary data.</text>
</comment>
<evidence type="ECO:0000259" key="2">
    <source>
        <dbReference type="Pfam" id="PF13271"/>
    </source>
</evidence>
<proteinExistence type="predicted"/>
<dbReference type="RefSeq" id="WP_011192235.1">
    <property type="nucleotide sequence ID" value="NZ_CABMMJ010000018.1"/>
</dbReference>
<dbReference type="InterPro" id="IPR025139">
    <property type="entry name" value="DUF4062"/>
</dbReference>
<organism evidence="3 4">
    <name type="scientific">Yersinia mollaretii</name>
    <dbReference type="NCBI Taxonomy" id="33060"/>
    <lineage>
        <taxon>Bacteria</taxon>
        <taxon>Pseudomonadati</taxon>
        <taxon>Pseudomonadota</taxon>
        <taxon>Gammaproteobacteria</taxon>
        <taxon>Enterobacterales</taxon>
        <taxon>Yersiniaceae</taxon>
        <taxon>Yersinia</taxon>
    </lineage>
</organism>
<evidence type="ECO:0000313" key="4">
    <source>
        <dbReference type="Proteomes" id="UP000040841"/>
    </source>
</evidence>
<protein>
    <recommendedName>
        <fullName evidence="2">DUF4062 domain-containing protein</fullName>
    </recommendedName>
</protein>
<feature type="coiled-coil region" evidence="1">
    <location>
        <begin position="169"/>
        <end position="196"/>
    </location>
</feature>
<dbReference type="AlphaFoldDB" id="A0AA36LSK1"/>
<dbReference type="Pfam" id="PF13271">
    <property type="entry name" value="DUF4062"/>
    <property type="match status" value="1"/>
</dbReference>
<sequence>MNKKYQVFVSSTYDDLRVERQEVIHALLELDCIPSGMELFPAADDDQWSLIKDIIDECDYYILILGGRYGSLSPKGMGYTEMEYQYALKTEKPIIAFLHKTPNSLPKMNTENTPEGTEKFQVFRELVQNKMCKYWESAQELGSVVSRSLVSLQKRNPGVGWVRADLVPSHDLTLEILELKKEIERLKTQLDDERTKAPVGTEKLAQGTDNFVLNYKFSSTTSKSYTSHSWNGELHVTWDDIFYQLSPLMIHESNDRQLKESLNIYTRKLGLVELEKDKDFRGHTFSSFYLDEEDFQTIKVQLRALGLIKKSDKVRSVKDIGTYWSLTAYGDSVMNRLRAIPSEVDPLI</sequence>
<name>A0AA36LSK1_YERMO</name>